<organism evidence="2 3">
    <name type="scientific">Candidatus Berkelbacteria bacterium CG10_big_fil_rev_8_21_14_0_10_43_14</name>
    <dbReference type="NCBI Taxonomy" id="1974515"/>
    <lineage>
        <taxon>Bacteria</taxon>
        <taxon>Candidatus Berkelbacteria</taxon>
    </lineage>
</organism>
<proteinExistence type="predicted"/>
<keyword evidence="1" id="KW-1133">Transmembrane helix</keyword>
<protein>
    <submittedName>
        <fullName evidence="2">Uncharacterized protein</fullName>
    </submittedName>
</protein>
<evidence type="ECO:0000256" key="1">
    <source>
        <dbReference type="SAM" id="Phobius"/>
    </source>
</evidence>
<dbReference type="AlphaFoldDB" id="A0A2M6RB82"/>
<dbReference type="Proteomes" id="UP000231162">
    <property type="component" value="Unassembled WGS sequence"/>
</dbReference>
<dbReference type="EMBL" id="PEZX01000003">
    <property type="protein sequence ID" value="PIS07280.1"/>
    <property type="molecule type" value="Genomic_DNA"/>
</dbReference>
<evidence type="ECO:0000313" key="2">
    <source>
        <dbReference type="EMBL" id="PIS07280.1"/>
    </source>
</evidence>
<gene>
    <name evidence="2" type="ORF">COT79_00095</name>
</gene>
<comment type="caution">
    <text evidence="2">The sequence shown here is derived from an EMBL/GenBank/DDBJ whole genome shotgun (WGS) entry which is preliminary data.</text>
</comment>
<keyword evidence="1" id="KW-0812">Transmembrane</keyword>
<accession>A0A2M6RB82</accession>
<feature type="transmembrane region" description="Helical" evidence="1">
    <location>
        <begin position="82"/>
        <end position="99"/>
    </location>
</feature>
<sequence length="104" mass="11579">MEQTKFNQLIQVGLLVVKVLVIVFAITGSVQLFKAIFKTVAFDEYPLGYVTDMATPTPDGKFEKQSEKEIASARKLQMLEDYSGSISMLLVAGGLFWLGKKKEN</sequence>
<keyword evidence="1" id="KW-0472">Membrane</keyword>
<evidence type="ECO:0000313" key="3">
    <source>
        <dbReference type="Proteomes" id="UP000231162"/>
    </source>
</evidence>
<reference evidence="3" key="1">
    <citation type="submission" date="2017-09" db="EMBL/GenBank/DDBJ databases">
        <title>Depth-based differentiation of microbial function through sediment-hosted aquifers and enrichment of novel symbionts in the deep terrestrial subsurface.</title>
        <authorList>
            <person name="Probst A.J."/>
            <person name="Ladd B."/>
            <person name="Jarett J.K."/>
            <person name="Geller-Mcgrath D.E."/>
            <person name="Sieber C.M.K."/>
            <person name="Emerson J.B."/>
            <person name="Anantharaman K."/>
            <person name="Thomas B.C."/>
            <person name="Malmstrom R."/>
            <person name="Stieglmeier M."/>
            <person name="Klingl A."/>
            <person name="Woyke T."/>
            <person name="Ryan C.M."/>
            <person name="Banfield J.F."/>
        </authorList>
    </citation>
    <scope>NUCLEOTIDE SEQUENCE [LARGE SCALE GENOMIC DNA]</scope>
</reference>
<name>A0A2M6RB82_9BACT</name>
<feature type="transmembrane region" description="Helical" evidence="1">
    <location>
        <begin position="12"/>
        <end position="33"/>
    </location>
</feature>